<sequence>MVSGQNAWQLPPLETTRPSVSSSSVPTVSQSTNIQDPLAYLSIGGFSAWVCIENKAAQVYGVERIRHSGIEFDNETSCWIASEVGKKFSINWRNEQRDFPIQAVVLLDGKPVDKHIMLDARRFPNKPNGVGVSFSRTSDFTRRDFQFSNILISDDDAYLDTINTTMGIGVITLELWRMHVSNVTSQELQHRYGENSVLEHQIVHERSKKAGAHHVTFGNEYSAAAPVMDIVQGYLEDSEPLLTFTFKYRPYDLLLANGVIPRDPTTSGFVSHDTISEIKKLEERLETLRKQALQGRDGAIQAESSSSSSSNSKNASLARRRKARELAARARQYPEVIDLTHLDDD</sequence>
<name>A0A5C3KQV6_COPMA</name>
<evidence type="ECO:0000313" key="4">
    <source>
        <dbReference type="Proteomes" id="UP000307440"/>
    </source>
</evidence>
<accession>A0A5C3KQV6</accession>
<feature type="region of interest" description="Disordered" evidence="1">
    <location>
        <begin position="292"/>
        <end position="326"/>
    </location>
</feature>
<protein>
    <recommendedName>
        <fullName evidence="2">DUF7918 domain-containing protein</fullName>
    </recommendedName>
</protein>
<evidence type="ECO:0000259" key="2">
    <source>
        <dbReference type="Pfam" id="PF25534"/>
    </source>
</evidence>
<dbReference type="EMBL" id="ML210228">
    <property type="protein sequence ID" value="TFK22960.1"/>
    <property type="molecule type" value="Genomic_DNA"/>
</dbReference>
<dbReference type="AlphaFoldDB" id="A0A5C3KQV6"/>
<dbReference type="Proteomes" id="UP000307440">
    <property type="component" value="Unassembled WGS sequence"/>
</dbReference>
<dbReference type="OrthoDB" id="3364132at2759"/>
<reference evidence="3 4" key="1">
    <citation type="journal article" date="2019" name="Nat. Ecol. Evol.">
        <title>Megaphylogeny resolves global patterns of mushroom evolution.</title>
        <authorList>
            <person name="Varga T."/>
            <person name="Krizsan K."/>
            <person name="Foldi C."/>
            <person name="Dima B."/>
            <person name="Sanchez-Garcia M."/>
            <person name="Sanchez-Ramirez S."/>
            <person name="Szollosi G.J."/>
            <person name="Szarkandi J.G."/>
            <person name="Papp V."/>
            <person name="Albert L."/>
            <person name="Andreopoulos W."/>
            <person name="Angelini C."/>
            <person name="Antonin V."/>
            <person name="Barry K.W."/>
            <person name="Bougher N.L."/>
            <person name="Buchanan P."/>
            <person name="Buyck B."/>
            <person name="Bense V."/>
            <person name="Catcheside P."/>
            <person name="Chovatia M."/>
            <person name="Cooper J."/>
            <person name="Damon W."/>
            <person name="Desjardin D."/>
            <person name="Finy P."/>
            <person name="Geml J."/>
            <person name="Haridas S."/>
            <person name="Hughes K."/>
            <person name="Justo A."/>
            <person name="Karasinski D."/>
            <person name="Kautmanova I."/>
            <person name="Kiss B."/>
            <person name="Kocsube S."/>
            <person name="Kotiranta H."/>
            <person name="LaButti K.M."/>
            <person name="Lechner B.E."/>
            <person name="Liimatainen K."/>
            <person name="Lipzen A."/>
            <person name="Lukacs Z."/>
            <person name="Mihaltcheva S."/>
            <person name="Morgado L.N."/>
            <person name="Niskanen T."/>
            <person name="Noordeloos M.E."/>
            <person name="Ohm R.A."/>
            <person name="Ortiz-Santana B."/>
            <person name="Ovrebo C."/>
            <person name="Racz N."/>
            <person name="Riley R."/>
            <person name="Savchenko A."/>
            <person name="Shiryaev A."/>
            <person name="Soop K."/>
            <person name="Spirin V."/>
            <person name="Szebenyi C."/>
            <person name="Tomsovsky M."/>
            <person name="Tulloss R.E."/>
            <person name="Uehling J."/>
            <person name="Grigoriev I.V."/>
            <person name="Vagvolgyi C."/>
            <person name="Papp T."/>
            <person name="Martin F.M."/>
            <person name="Miettinen O."/>
            <person name="Hibbett D.S."/>
            <person name="Nagy L.G."/>
        </authorList>
    </citation>
    <scope>NUCLEOTIDE SEQUENCE [LARGE SCALE GENOMIC DNA]</scope>
    <source>
        <strain evidence="3 4">CBS 121175</strain>
    </source>
</reference>
<feature type="region of interest" description="Disordered" evidence="1">
    <location>
        <begin position="1"/>
        <end position="28"/>
    </location>
</feature>
<evidence type="ECO:0000256" key="1">
    <source>
        <dbReference type="SAM" id="MobiDB-lite"/>
    </source>
</evidence>
<proteinExistence type="predicted"/>
<keyword evidence="4" id="KW-1185">Reference proteome</keyword>
<dbReference type="Pfam" id="PF25534">
    <property type="entry name" value="DUF7918"/>
    <property type="match status" value="1"/>
</dbReference>
<feature type="domain" description="DUF7918" evidence="2">
    <location>
        <begin position="48"/>
        <end position="263"/>
    </location>
</feature>
<evidence type="ECO:0000313" key="3">
    <source>
        <dbReference type="EMBL" id="TFK22960.1"/>
    </source>
</evidence>
<dbReference type="STRING" id="230819.A0A5C3KQV6"/>
<feature type="compositionally biased region" description="Low complexity" evidence="1">
    <location>
        <begin position="304"/>
        <end position="317"/>
    </location>
</feature>
<dbReference type="InterPro" id="IPR057678">
    <property type="entry name" value="DUF7918"/>
</dbReference>
<dbReference type="PANTHER" id="PTHR36223">
    <property type="entry name" value="BETA-LACTAMASE-TYPE TRANSPEPTIDASE FOLD DOMAIN CONTAINING PROTEIN"/>
    <property type="match status" value="1"/>
</dbReference>
<gene>
    <name evidence="3" type="ORF">FA15DRAFT_621646</name>
</gene>
<dbReference type="PANTHER" id="PTHR36223:SF1">
    <property type="entry name" value="TRANSCRIPTION ELONGATION FACTOR EAF N-TERMINAL DOMAIN-CONTAINING PROTEIN"/>
    <property type="match status" value="1"/>
</dbReference>
<organism evidence="3 4">
    <name type="scientific">Coprinopsis marcescibilis</name>
    <name type="common">Agaric fungus</name>
    <name type="synonym">Psathyrella marcescibilis</name>
    <dbReference type="NCBI Taxonomy" id="230819"/>
    <lineage>
        <taxon>Eukaryota</taxon>
        <taxon>Fungi</taxon>
        <taxon>Dikarya</taxon>
        <taxon>Basidiomycota</taxon>
        <taxon>Agaricomycotina</taxon>
        <taxon>Agaricomycetes</taxon>
        <taxon>Agaricomycetidae</taxon>
        <taxon>Agaricales</taxon>
        <taxon>Agaricineae</taxon>
        <taxon>Psathyrellaceae</taxon>
        <taxon>Coprinopsis</taxon>
    </lineage>
</organism>
<feature type="compositionally biased region" description="Low complexity" evidence="1">
    <location>
        <begin position="15"/>
        <end position="28"/>
    </location>
</feature>